<keyword evidence="3" id="KW-1185">Reference proteome</keyword>
<protein>
    <submittedName>
        <fullName evidence="2">Uncharacterized protein</fullName>
    </submittedName>
</protein>
<dbReference type="Pfam" id="PF20709">
    <property type="entry name" value="DUF6823"/>
    <property type="match status" value="1"/>
</dbReference>
<evidence type="ECO:0000313" key="2">
    <source>
        <dbReference type="EMBL" id="SZX68259.1"/>
    </source>
</evidence>
<name>A0A383VTV1_TETOB</name>
<dbReference type="InterPro" id="IPR049226">
    <property type="entry name" value="DUF6823"/>
</dbReference>
<accession>A0A383VTV1</accession>
<dbReference type="AlphaFoldDB" id="A0A383VTV1"/>
<evidence type="ECO:0000256" key="1">
    <source>
        <dbReference type="SAM" id="MobiDB-lite"/>
    </source>
</evidence>
<evidence type="ECO:0000313" key="3">
    <source>
        <dbReference type="Proteomes" id="UP000256970"/>
    </source>
</evidence>
<reference evidence="2 3" key="1">
    <citation type="submission" date="2016-10" db="EMBL/GenBank/DDBJ databases">
        <authorList>
            <person name="Cai Z."/>
        </authorList>
    </citation>
    <scope>NUCLEOTIDE SEQUENCE [LARGE SCALE GENOMIC DNA]</scope>
</reference>
<proteinExistence type="predicted"/>
<feature type="region of interest" description="Disordered" evidence="1">
    <location>
        <begin position="109"/>
        <end position="147"/>
    </location>
</feature>
<sequence>MALMQRSSTLNISRQQTVSRRTAVRTQALFGWGKKNEEQSYKDDEKEEMFKAQPAHSTVTCGSHHTDAMLLPQCCCCCCRGKKNEEQSYKDYKKEEMFRAQQEMLEARRSGKALDGANQRRRQVAETVAERKAARRAEREALGRGEMPDSLKEWRNYKNKEDETANSGLVVPLLPFGMPKYDAGERFDLRSPYADDGWVDPDETDAWAGFKKIGEKLLNFSGKTKKQEVKPIIWASEYSKYKAQQKSKGKQ</sequence>
<dbReference type="Proteomes" id="UP000256970">
    <property type="component" value="Unassembled WGS sequence"/>
</dbReference>
<feature type="compositionally biased region" description="Basic and acidic residues" evidence="1">
    <location>
        <begin position="128"/>
        <end position="147"/>
    </location>
</feature>
<gene>
    <name evidence="2" type="ORF">BQ4739_LOCUS8627</name>
</gene>
<dbReference type="EMBL" id="FNXT01000847">
    <property type="protein sequence ID" value="SZX68259.1"/>
    <property type="molecule type" value="Genomic_DNA"/>
</dbReference>
<organism evidence="2 3">
    <name type="scientific">Tetradesmus obliquus</name>
    <name type="common">Green alga</name>
    <name type="synonym">Acutodesmus obliquus</name>
    <dbReference type="NCBI Taxonomy" id="3088"/>
    <lineage>
        <taxon>Eukaryota</taxon>
        <taxon>Viridiplantae</taxon>
        <taxon>Chlorophyta</taxon>
        <taxon>core chlorophytes</taxon>
        <taxon>Chlorophyceae</taxon>
        <taxon>CS clade</taxon>
        <taxon>Sphaeropleales</taxon>
        <taxon>Scenedesmaceae</taxon>
        <taxon>Tetradesmus</taxon>
    </lineage>
</organism>